<dbReference type="AlphaFoldDB" id="A0A165SLS4"/>
<evidence type="ECO:0000313" key="1">
    <source>
        <dbReference type="EMBL" id="KZT72187.1"/>
    </source>
</evidence>
<name>A0A165SLS4_9APHY</name>
<sequence>MEPVCRCAARLPCWIASKREGMHLPWAPYAITASYLSDTTFVNHQWKKHRLTVRTDLRACSIAPIFPPVFEAVSTYITSRWVHSEGLKPSLHPISSSRTSTLSDGSGLELHHRRLKLLHSIYISRQADISPFPTYSFHRQLAFSVAGNDVSPGLSR</sequence>
<proteinExistence type="predicted"/>
<protein>
    <submittedName>
        <fullName evidence="1">Uncharacterized protein</fullName>
    </submittedName>
</protein>
<evidence type="ECO:0000313" key="2">
    <source>
        <dbReference type="Proteomes" id="UP000076727"/>
    </source>
</evidence>
<keyword evidence="2" id="KW-1185">Reference proteome</keyword>
<organism evidence="1 2">
    <name type="scientific">Daedalea quercina L-15889</name>
    <dbReference type="NCBI Taxonomy" id="1314783"/>
    <lineage>
        <taxon>Eukaryota</taxon>
        <taxon>Fungi</taxon>
        <taxon>Dikarya</taxon>
        <taxon>Basidiomycota</taxon>
        <taxon>Agaricomycotina</taxon>
        <taxon>Agaricomycetes</taxon>
        <taxon>Polyporales</taxon>
        <taxon>Fomitopsis</taxon>
    </lineage>
</organism>
<dbReference type="EMBL" id="KV429042">
    <property type="protein sequence ID" value="KZT72187.1"/>
    <property type="molecule type" value="Genomic_DNA"/>
</dbReference>
<dbReference type="Proteomes" id="UP000076727">
    <property type="component" value="Unassembled WGS sequence"/>
</dbReference>
<accession>A0A165SLS4</accession>
<gene>
    <name evidence="1" type="ORF">DAEQUDRAFT_61477</name>
</gene>
<reference evidence="1 2" key="1">
    <citation type="journal article" date="2016" name="Mol. Biol. Evol.">
        <title>Comparative Genomics of Early-Diverging Mushroom-Forming Fungi Provides Insights into the Origins of Lignocellulose Decay Capabilities.</title>
        <authorList>
            <person name="Nagy L.G."/>
            <person name="Riley R."/>
            <person name="Tritt A."/>
            <person name="Adam C."/>
            <person name="Daum C."/>
            <person name="Floudas D."/>
            <person name="Sun H."/>
            <person name="Yadav J.S."/>
            <person name="Pangilinan J."/>
            <person name="Larsson K.H."/>
            <person name="Matsuura K."/>
            <person name="Barry K."/>
            <person name="Labutti K."/>
            <person name="Kuo R."/>
            <person name="Ohm R.A."/>
            <person name="Bhattacharya S.S."/>
            <person name="Shirouzu T."/>
            <person name="Yoshinaga Y."/>
            <person name="Martin F.M."/>
            <person name="Grigoriev I.V."/>
            <person name="Hibbett D.S."/>
        </authorList>
    </citation>
    <scope>NUCLEOTIDE SEQUENCE [LARGE SCALE GENOMIC DNA]</scope>
    <source>
        <strain evidence="1 2">L-15889</strain>
    </source>
</reference>